<dbReference type="InterPro" id="IPR058630">
    <property type="entry name" value="T4_Y16D"/>
</dbReference>
<dbReference type="Pfam" id="PF26092">
    <property type="entry name" value="T4_Y16D"/>
    <property type="match status" value="1"/>
</dbReference>
<evidence type="ECO:0000313" key="1">
    <source>
        <dbReference type="EMBL" id="ANM45055.1"/>
    </source>
</evidence>
<evidence type="ECO:0000313" key="2">
    <source>
        <dbReference type="Proteomes" id="UP000224336"/>
    </source>
</evidence>
<proteinExistence type="predicted"/>
<accession>A0A192Y6X7</accession>
<protein>
    <submittedName>
        <fullName evidence="1">Uncharacterized protein</fullName>
    </submittedName>
</protein>
<dbReference type="EMBL" id="KU521356">
    <property type="protein sequence ID" value="ANM45055.1"/>
    <property type="molecule type" value="Genomic_DNA"/>
</dbReference>
<dbReference type="Proteomes" id="UP000224336">
    <property type="component" value="Segment"/>
</dbReference>
<gene>
    <name evidence="1" type="ORF">KTN4_297</name>
</gene>
<reference evidence="1 2" key="1">
    <citation type="journal article" date="2016" name="Sci. Rep.">
        <title>A proposed integrated approach for the preclinical evaluation of phage therapy in Pseudomonas infections.</title>
        <authorList>
            <person name="Danis-Wlodarczyk K."/>
            <person name="Vandenheuvel D."/>
            <person name="Jang H.B."/>
            <person name="Briers Y."/>
            <person name="Olszak T."/>
            <person name="Arabski M."/>
            <person name="Wasik S."/>
            <person name="Drabik M."/>
            <person name="Higgins G."/>
            <person name="Tyrrell J."/>
            <person name="Harvey B.J."/>
            <person name="Noben J.P."/>
            <person name="Lavigne R."/>
            <person name="Drulis-Kawa Z."/>
        </authorList>
    </citation>
    <scope>NUCLEOTIDE SEQUENCE [LARGE SCALE GENOMIC DNA]</scope>
</reference>
<organism evidence="1 2">
    <name type="scientific">Pseudomonas phage KTN4</name>
    <dbReference type="NCBI Taxonomy" id="1862701"/>
    <lineage>
        <taxon>Viruses</taxon>
        <taxon>Duplodnaviria</taxon>
        <taxon>Heunggongvirae</taxon>
        <taxon>Uroviricota</taxon>
        <taxon>Caudoviricetes</taxon>
        <taxon>Chimalliviridae</taxon>
        <taxon>Phikzvirus</taxon>
        <taxon>Phikzvirus phiKZ</taxon>
    </lineage>
</organism>
<name>A0A192Y6X7_9CAUD</name>
<sequence>MDKYPILQAMSKEEAFRLLDIQGEFRKTQMKERYWNEETGLWWWEQHPDVKLRIVAACNRWKDVYFIAARHSSIIMTQQQLMYGGLKVLHEYAGDDHEQGFIDQYENFHSREEAVIIAKNNNQLYRAELENRLVTKYLFSEDLY</sequence>